<dbReference type="EMBL" id="BLLF01006706">
    <property type="protein sequence ID" value="GFH32488.1"/>
    <property type="molecule type" value="Genomic_DNA"/>
</dbReference>
<sequence>MFAPRTSGVKARPRLPGAFPTSWETKMVQSVRCVKCAAVRRAQPPALAQMITASATRARRSSKAFNWARRRAGMLAAAAQALFKYKRGAARLSVRAVAKQHGVPRSTLSDSIKGGVGLLQGGDRQL</sequence>
<protein>
    <submittedName>
        <fullName evidence="1">Uncharacterized protein</fullName>
    </submittedName>
</protein>
<organism evidence="1 2">
    <name type="scientific">Haematococcus lacustris</name>
    <name type="common">Green alga</name>
    <name type="synonym">Haematococcus pluvialis</name>
    <dbReference type="NCBI Taxonomy" id="44745"/>
    <lineage>
        <taxon>Eukaryota</taxon>
        <taxon>Viridiplantae</taxon>
        <taxon>Chlorophyta</taxon>
        <taxon>core chlorophytes</taxon>
        <taxon>Chlorophyceae</taxon>
        <taxon>CS clade</taxon>
        <taxon>Chlamydomonadales</taxon>
        <taxon>Haematococcaceae</taxon>
        <taxon>Haematococcus</taxon>
    </lineage>
</organism>
<evidence type="ECO:0000313" key="1">
    <source>
        <dbReference type="EMBL" id="GFH32488.1"/>
    </source>
</evidence>
<dbReference type="Proteomes" id="UP000485058">
    <property type="component" value="Unassembled WGS sequence"/>
</dbReference>
<accession>A0A6A0AIQ3</accession>
<name>A0A6A0AIQ3_HAELA</name>
<evidence type="ECO:0000313" key="2">
    <source>
        <dbReference type="Proteomes" id="UP000485058"/>
    </source>
</evidence>
<keyword evidence="2" id="KW-1185">Reference proteome</keyword>
<reference evidence="1 2" key="1">
    <citation type="submission" date="2020-02" db="EMBL/GenBank/DDBJ databases">
        <title>Draft genome sequence of Haematococcus lacustris strain NIES-144.</title>
        <authorList>
            <person name="Morimoto D."/>
            <person name="Nakagawa S."/>
            <person name="Yoshida T."/>
            <person name="Sawayama S."/>
        </authorList>
    </citation>
    <scope>NUCLEOTIDE SEQUENCE [LARGE SCALE GENOMIC DNA]</scope>
    <source>
        <strain evidence="1 2">NIES-144</strain>
    </source>
</reference>
<dbReference type="AlphaFoldDB" id="A0A6A0AIQ3"/>
<gene>
    <name evidence="1" type="ORF">HaLaN_31716</name>
</gene>
<proteinExistence type="predicted"/>
<comment type="caution">
    <text evidence="1">The sequence shown here is derived from an EMBL/GenBank/DDBJ whole genome shotgun (WGS) entry which is preliminary data.</text>
</comment>